<sequence>MLPLPMAASGDQVKQGLLVQTGIHPNNNPMGGQWRTTANPSNISTGMQRMTLGSNASTTSRNTGFGRSTGPVIVSYAKSTTGDIINAPHFEPLGDPTIPVGHSARTESTIGPASTKNRYMIVIAKFPDHLLALPLYSHSGRGIGHKPADVRANYMAMKMQNDASGGGDNQTPYEPLEVRYAWNNFTLKSTSNVHLMALVAVSYSKVNDISGQLTVESCELLAETFKNLMEKAIEESLD</sequence>
<evidence type="ECO:0000259" key="1">
    <source>
        <dbReference type="Pfam" id="PF20233"/>
    </source>
</evidence>
<dbReference type="OrthoDB" id="3942544at2759"/>
<evidence type="ECO:0000313" key="2">
    <source>
        <dbReference type="EMBL" id="KAF2491133.1"/>
    </source>
</evidence>
<protein>
    <recommendedName>
        <fullName evidence="1">DUF6590 domain-containing protein</fullName>
    </recommendedName>
</protein>
<name>A0A6A6QHL2_9PEZI</name>
<gene>
    <name evidence="2" type="ORF">BU16DRAFT_621783</name>
</gene>
<dbReference type="InterPro" id="IPR046497">
    <property type="entry name" value="DUF6590"/>
</dbReference>
<organism evidence="2 3">
    <name type="scientific">Lophium mytilinum</name>
    <dbReference type="NCBI Taxonomy" id="390894"/>
    <lineage>
        <taxon>Eukaryota</taxon>
        <taxon>Fungi</taxon>
        <taxon>Dikarya</taxon>
        <taxon>Ascomycota</taxon>
        <taxon>Pezizomycotina</taxon>
        <taxon>Dothideomycetes</taxon>
        <taxon>Pleosporomycetidae</taxon>
        <taxon>Mytilinidiales</taxon>
        <taxon>Mytilinidiaceae</taxon>
        <taxon>Lophium</taxon>
    </lineage>
</organism>
<feature type="domain" description="DUF6590" evidence="1">
    <location>
        <begin position="81"/>
        <end position="221"/>
    </location>
</feature>
<dbReference type="EMBL" id="MU004196">
    <property type="protein sequence ID" value="KAF2491133.1"/>
    <property type="molecule type" value="Genomic_DNA"/>
</dbReference>
<accession>A0A6A6QHL2</accession>
<dbReference type="AlphaFoldDB" id="A0A6A6QHL2"/>
<dbReference type="Pfam" id="PF20233">
    <property type="entry name" value="DUF6590"/>
    <property type="match status" value="1"/>
</dbReference>
<proteinExistence type="predicted"/>
<dbReference type="Proteomes" id="UP000799750">
    <property type="component" value="Unassembled WGS sequence"/>
</dbReference>
<keyword evidence="3" id="KW-1185">Reference proteome</keyword>
<evidence type="ECO:0000313" key="3">
    <source>
        <dbReference type="Proteomes" id="UP000799750"/>
    </source>
</evidence>
<reference evidence="2" key="1">
    <citation type="journal article" date="2020" name="Stud. Mycol.">
        <title>101 Dothideomycetes genomes: a test case for predicting lifestyles and emergence of pathogens.</title>
        <authorList>
            <person name="Haridas S."/>
            <person name="Albert R."/>
            <person name="Binder M."/>
            <person name="Bloem J."/>
            <person name="Labutti K."/>
            <person name="Salamov A."/>
            <person name="Andreopoulos B."/>
            <person name="Baker S."/>
            <person name="Barry K."/>
            <person name="Bills G."/>
            <person name="Bluhm B."/>
            <person name="Cannon C."/>
            <person name="Castanera R."/>
            <person name="Culley D."/>
            <person name="Daum C."/>
            <person name="Ezra D."/>
            <person name="Gonzalez J."/>
            <person name="Henrissat B."/>
            <person name="Kuo A."/>
            <person name="Liang C."/>
            <person name="Lipzen A."/>
            <person name="Lutzoni F."/>
            <person name="Magnuson J."/>
            <person name="Mondo S."/>
            <person name="Nolan M."/>
            <person name="Ohm R."/>
            <person name="Pangilinan J."/>
            <person name="Park H.-J."/>
            <person name="Ramirez L."/>
            <person name="Alfaro M."/>
            <person name="Sun H."/>
            <person name="Tritt A."/>
            <person name="Yoshinaga Y."/>
            <person name="Zwiers L.-H."/>
            <person name="Turgeon B."/>
            <person name="Goodwin S."/>
            <person name="Spatafora J."/>
            <person name="Crous P."/>
            <person name="Grigoriev I."/>
        </authorList>
    </citation>
    <scope>NUCLEOTIDE SEQUENCE</scope>
    <source>
        <strain evidence="2">CBS 269.34</strain>
    </source>
</reference>